<organism evidence="1">
    <name type="scientific">marine sediment metagenome</name>
    <dbReference type="NCBI Taxonomy" id="412755"/>
    <lineage>
        <taxon>unclassified sequences</taxon>
        <taxon>metagenomes</taxon>
        <taxon>ecological metagenomes</taxon>
    </lineage>
</organism>
<dbReference type="AlphaFoldDB" id="A0A0F9KS85"/>
<protein>
    <submittedName>
        <fullName evidence="1">Uncharacterized protein</fullName>
    </submittedName>
</protein>
<name>A0A0F9KS85_9ZZZZ</name>
<proteinExistence type="predicted"/>
<dbReference type="EMBL" id="LAZR01012811">
    <property type="protein sequence ID" value="KKM24983.1"/>
    <property type="molecule type" value="Genomic_DNA"/>
</dbReference>
<sequence>MATCNRIVPQGGLNGPGYCLMVTLKSLLAPQAPSPTARATVQMVDV</sequence>
<comment type="caution">
    <text evidence="1">The sequence shown here is derived from an EMBL/GenBank/DDBJ whole genome shotgun (WGS) entry which is preliminary data.</text>
</comment>
<gene>
    <name evidence="1" type="ORF">LCGC14_1599590</name>
</gene>
<evidence type="ECO:0000313" key="1">
    <source>
        <dbReference type="EMBL" id="KKM24983.1"/>
    </source>
</evidence>
<reference evidence="1" key="1">
    <citation type="journal article" date="2015" name="Nature">
        <title>Complex archaea that bridge the gap between prokaryotes and eukaryotes.</title>
        <authorList>
            <person name="Spang A."/>
            <person name="Saw J.H."/>
            <person name="Jorgensen S.L."/>
            <person name="Zaremba-Niedzwiedzka K."/>
            <person name="Martijn J."/>
            <person name="Lind A.E."/>
            <person name="van Eijk R."/>
            <person name="Schleper C."/>
            <person name="Guy L."/>
            <person name="Ettema T.J."/>
        </authorList>
    </citation>
    <scope>NUCLEOTIDE SEQUENCE</scope>
</reference>
<accession>A0A0F9KS85</accession>